<proteinExistence type="predicted"/>
<name>A0A7W3IQM6_9ACTN</name>
<keyword evidence="1" id="KW-0732">Signal</keyword>
<dbReference type="EMBL" id="JACGWT010000002">
    <property type="protein sequence ID" value="MBA8793434.1"/>
    <property type="molecule type" value="Genomic_DNA"/>
</dbReference>
<feature type="signal peptide" evidence="1">
    <location>
        <begin position="1"/>
        <end position="28"/>
    </location>
</feature>
<dbReference type="RefSeq" id="WP_182559059.1">
    <property type="nucleotide sequence ID" value="NZ_JACGWT010000002.1"/>
</dbReference>
<comment type="caution">
    <text evidence="2">The sequence shown here is derived from an EMBL/GenBank/DDBJ whole genome shotgun (WGS) entry which is preliminary data.</text>
</comment>
<dbReference type="Proteomes" id="UP000523079">
    <property type="component" value="Unassembled WGS sequence"/>
</dbReference>
<reference evidence="2 3" key="1">
    <citation type="submission" date="2020-07" db="EMBL/GenBank/DDBJ databases">
        <title>Sequencing the genomes of 1000 actinobacteria strains.</title>
        <authorList>
            <person name="Klenk H.-P."/>
        </authorList>
    </citation>
    <scope>NUCLEOTIDE SEQUENCE [LARGE SCALE GENOMIC DNA]</scope>
    <source>
        <strain evidence="2 3">DSM 100723</strain>
    </source>
</reference>
<dbReference type="AlphaFoldDB" id="A0A7W3IQM6"/>
<keyword evidence="3" id="KW-1185">Reference proteome</keyword>
<gene>
    <name evidence="2" type="ORF">FHX74_001039</name>
</gene>
<dbReference type="NCBIfam" id="NF040603">
    <property type="entry name" value="choice_anch_P"/>
    <property type="match status" value="2"/>
</dbReference>
<evidence type="ECO:0000256" key="1">
    <source>
        <dbReference type="SAM" id="SignalP"/>
    </source>
</evidence>
<sequence>MTPSPLRRVAFAMPVVALVATVTATSGAAAKPSPTYYGMGGSGYGTTARIGTTVNSGATAWASRCSTKPGTTTNHVAAVDLGKVGKVGAVTTRLQTRTGSTTSSTSTSTTNGLNLLNGLIKADAVVSTATVSHDKSGYHRTGSSKLVGLTIAGVPIDASVPKNTTVQLPANLGKVILNAQSSSAKYGTYQSFTQAINVYLNASELLGLGRGQVVVGSSRAELHAPVHARPYGNAYGSQVNLASGLVTSGQTALVNLTCAGSTGGKVRSNSTAAVNVGQLVRVGAVASYAKSTDSARATTATTWSKIADVQLLNGAIKLDAVTTQANASRSGSKLTRTSSGTKLVGLTINGRPVTVSGKENQKITVPGLATVWLHRVVKSGSQVQVYGLQVQLLTDSAGGKAGSTISVGAAKAGVASR</sequence>
<evidence type="ECO:0000313" key="3">
    <source>
        <dbReference type="Proteomes" id="UP000523079"/>
    </source>
</evidence>
<evidence type="ECO:0000313" key="2">
    <source>
        <dbReference type="EMBL" id="MBA8793434.1"/>
    </source>
</evidence>
<protein>
    <submittedName>
        <fullName evidence="2">Uncharacterized protein</fullName>
    </submittedName>
</protein>
<accession>A0A7W3IQM6</accession>
<feature type="chain" id="PRO_5031282997" evidence="1">
    <location>
        <begin position="29"/>
        <end position="417"/>
    </location>
</feature>
<organism evidence="2 3">
    <name type="scientific">Microlunatus kandeliicorticis</name>
    <dbReference type="NCBI Taxonomy" id="1759536"/>
    <lineage>
        <taxon>Bacteria</taxon>
        <taxon>Bacillati</taxon>
        <taxon>Actinomycetota</taxon>
        <taxon>Actinomycetes</taxon>
        <taxon>Propionibacteriales</taxon>
        <taxon>Propionibacteriaceae</taxon>
        <taxon>Microlunatus</taxon>
    </lineage>
</organism>